<protein>
    <submittedName>
        <fullName evidence="7">Aromatic acid exporter family protein</fullName>
    </submittedName>
</protein>
<dbReference type="AlphaFoldDB" id="A0A4Y8IVB8"/>
<gene>
    <name evidence="7" type="ORF">E3U55_01790</name>
</gene>
<proteinExistence type="predicted"/>
<feature type="transmembrane region" description="Helical" evidence="6">
    <location>
        <begin position="96"/>
        <end position="116"/>
    </location>
</feature>
<evidence type="ECO:0000256" key="4">
    <source>
        <dbReference type="ARBA" id="ARBA00022989"/>
    </source>
</evidence>
<dbReference type="Proteomes" id="UP000297975">
    <property type="component" value="Unassembled WGS sequence"/>
</dbReference>
<organism evidence="7 8">
    <name type="scientific">Filobacillus milosensis</name>
    <dbReference type="NCBI Taxonomy" id="94137"/>
    <lineage>
        <taxon>Bacteria</taxon>
        <taxon>Bacillati</taxon>
        <taxon>Bacillota</taxon>
        <taxon>Bacilli</taxon>
        <taxon>Bacillales</taxon>
        <taxon>Bacillaceae</taxon>
        <taxon>Filobacillus</taxon>
    </lineage>
</organism>
<dbReference type="OrthoDB" id="2690036at2"/>
<feature type="transmembrane region" description="Helical" evidence="6">
    <location>
        <begin position="12"/>
        <end position="41"/>
    </location>
</feature>
<reference evidence="7 8" key="1">
    <citation type="submission" date="2019-03" db="EMBL/GenBank/DDBJ databases">
        <authorList>
            <person name="He R.-H."/>
        </authorList>
    </citation>
    <scope>NUCLEOTIDE SEQUENCE [LARGE SCALE GENOMIC DNA]</scope>
    <source>
        <strain evidence="8">SH 714</strain>
    </source>
</reference>
<dbReference type="Pfam" id="PF06081">
    <property type="entry name" value="ArAE_1"/>
    <property type="match status" value="1"/>
</dbReference>
<dbReference type="RefSeq" id="WP_134338615.1">
    <property type="nucleotide sequence ID" value="NZ_SOPW01000002.1"/>
</dbReference>
<dbReference type="EMBL" id="SOPW01000002">
    <property type="protein sequence ID" value="TFB24258.1"/>
    <property type="molecule type" value="Genomic_DNA"/>
</dbReference>
<evidence type="ECO:0000313" key="7">
    <source>
        <dbReference type="EMBL" id="TFB24258.1"/>
    </source>
</evidence>
<name>A0A4Y8IVB8_9BACI</name>
<keyword evidence="5 6" id="KW-0472">Membrane</keyword>
<evidence type="ECO:0000313" key="8">
    <source>
        <dbReference type="Proteomes" id="UP000297975"/>
    </source>
</evidence>
<evidence type="ECO:0000256" key="6">
    <source>
        <dbReference type="SAM" id="Phobius"/>
    </source>
</evidence>
<accession>A0A4Y8IVB8</accession>
<dbReference type="PANTHER" id="PTHR30509">
    <property type="entry name" value="P-HYDROXYBENZOIC ACID EFFLUX PUMP SUBUNIT-RELATED"/>
    <property type="match status" value="1"/>
</dbReference>
<comment type="caution">
    <text evidence="7">The sequence shown here is derived from an EMBL/GenBank/DDBJ whole genome shotgun (WGS) entry which is preliminary data.</text>
</comment>
<sequence>MKKIVGSRVIKTGLAIFITALICEWLGWPPVFAVITAIVTIEPTVSQSIKKGIVRFPASAIGSFFAVLFISFFGHSAITYALAAVFTIITTYRLKLYSGLLVATLTSVAMIEVIHTNVIMSFFIRLGTTTIGLLVSTLVNMFVLPPDYKKDIKTKLNSIAERTGLAVEQIFHQYLINDLDKQTCQINLDELDQKVHKIESLIQFQKDESKYHPLTVTEQEEFEYTEKQLVRIKLIIYHMDNILNTPLTELSLTALEREMILESVQELAYSMRQNTPFDLESHRLKLKQLMELYWEDSDKLRQYRQEYTTTFPAEIIVLYELVSIFYLVENYYKESKF</sequence>
<keyword evidence="4 6" id="KW-1133">Transmembrane helix</keyword>
<evidence type="ECO:0000256" key="1">
    <source>
        <dbReference type="ARBA" id="ARBA00004651"/>
    </source>
</evidence>
<comment type="subcellular location">
    <subcellularLocation>
        <location evidence="1">Cell membrane</location>
        <topology evidence="1">Multi-pass membrane protein</topology>
    </subcellularLocation>
</comment>
<keyword evidence="8" id="KW-1185">Reference proteome</keyword>
<feature type="transmembrane region" description="Helical" evidence="6">
    <location>
        <begin position="122"/>
        <end position="144"/>
    </location>
</feature>
<keyword evidence="3 6" id="KW-0812">Transmembrane</keyword>
<evidence type="ECO:0000256" key="2">
    <source>
        <dbReference type="ARBA" id="ARBA00022475"/>
    </source>
</evidence>
<dbReference type="GO" id="GO:0005886">
    <property type="term" value="C:plasma membrane"/>
    <property type="evidence" value="ECO:0007669"/>
    <property type="project" value="UniProtKB-SubCell"/>
</dbReference>
<dbReference type="PANTHER" id="PTHR30509:SF9">
    <property type="entry name" value="MULTIDRUG RESISTANCE PROTEIN MDTO"/>
    <property type="match status" value="1"/>
</dbReference>
<evidence type="ECO:0000256" key="5">
    <source>
        <dbReference type="ARBA" id="ARBA00023136"/>
    </source>
</evidence>
<feature type="transmembrane region" description="Helical" evidence="6">
    <location>
        <begin position="61"/>
        <end position="89"/>
    </location>
</feature>
<dbReference type="InterPro" id="IPR010343">
    <property type="entry name" value="ArAE_1"/>
</dbReference>
<keyword evidence="2" id="KW-1003">Cell membrane</keyword>
<evidence type="ECO:0000256" key="3">
    <source>
        <dbReference type="ARBA" id="ARBA00022692"/>
    </source>
</evidence>